<proteinExistence type="predicted"/>
<reference evidence="2" key="1">
    <citation type="submission" date="2022-07" db="EMBL/GenBank/DDBJ databases">
        <authorList>
            <person name="Trinca V."/>
            <person name="Uliana J.V.C."/>
            <person name="Torres T.T."/>
            <person name="Ward R.J."/>
            <person name="Monesi N."/>
        </authorList>
    </citation>
    <scope>NUCLEOTIDE SEQUENCE</scope>
    <source>
        <strain evidence="2">HSMRA1968</strain>
        <tissue evidence="2">Whole embryos</tissue>
    </source>
</reference>
<comment type="caution">
    <text evidence="2">The sequence shown here is derived from an EMBL/GenBank/DDBJ whole genome shotgun (WGS) entry which is preliminary data.</text>
</comment>
<evidence type="ECO:0000313" key="3">
    <source>
        <dbReference type="Proteomes" id="UP001151699"/>
    </source>
</evidence>
<gene>
    <name evidence="2" type="ORF">Bhyg_07587</name>
</gene>
<evidence type="ECO:0000256" key="1">
    <source>
        <dbReference type="SAM" id="MobiDB-lite"/>
    </source>
</evidence>
<evidence type="ECO:0000313" key="2">
    <source>
        <dbReference type="EMBL" id="KAJ6642634.1"/>
    </source>
</evidence>
<dbReference type="EMBL" id="WJQU01000002">
    <property type="protein sequence ID" value="KAJ6642634.1"/>
    <property type="molecule type" value="Genomic_DNA"/>
</dbReference>
<organism evidence="2 3">
    <name type="scientific">Pseudolycoriella hygida</name>
    <dbReference type="NCBI Taxonomy" id="35572"/>
    <lineage>
        <taxon>Eukaryota</taxon>
        <taxon>Metazoa</taxon>
        <taxon>Ecdysozoa</taxon>
        <taxon>Arthropoda</taxon>
        <taxon>Hexapoda</taxon>
        <taxon>Insecta</taxon>
        <taxon>Pterygota</taxon>
        <taxon>Neoptera</taxon>
        <taxon>Endopterygota</taxon>
        <taxon>Diptera</taxon>
        <taxon>Nematocera</taxon>
        <taxon>Sciaroidea</taxon>
        <taxon>Sciaridae</taxon>
        <taxon>Pseudolycoriella</taxon>
    </lineage>
</organism>
<name>A0A9Q0N2Z1_9DIPT</name>
<sequence>MGSGHPPFTFNRYFYGEETVADNQMNTIQYYRRVASGRLQDPPPAHPAISNAAPYNPAPSTSFESHRMNNRGSIDGVESGSRSYPLNAQGYGGSPTHINSFGLCRGIDAIRNNIVNSKAQGESSGDVMKKLLERLREIPNARVHVVTNESLELIGQWLSPLRAFGKYGRVFGSLFPTLLSVFFL</sequence>
<keyword evidence="3" id="KW-1185">Reference proteome</keyword>
<protein>
    <submittedName>
        <fullName evidence="2">Uncharacterized protein</fullName>
    </submittedName>
</protein>
<feature type="region of interest" description="Disordered" evidence="1">
    <location>
        <begin position="37"/>
        <end position="66"/>
    </location>
</feature>
<dbReference type="Proteomes" id="UP001151699">
    <property type="component" value="Chromosome B"/>
</dbReference>
<accession>A0A9Q0N2Z1</accession>
<dbReference type="AlphaFoldDB" id="A0A9Q0N2Z1"/>